<dbReference type="EMBL" id="PGGC01000024">
    <property type="protein sequence ID" value="PJG60216.1"/>
    <property type="molecule type" value="Genomic_DNA"/>
</dbReference>
<proteinExistence type="predicted"/>
<evidence type="ECO:0000313" key="2">
    <source>
        <dbReference type="Proteomes" id="UP000235861"/>
    </source>
</evidence>
<dbReference type="OrthoDB" id="9815592at2"/>
<dbReference type="InterPro" id="IPR051159">
    <property type="entry name" value="Hexapeptide_acetyltransf"/>
</dbReference>
<comment type="caution">
    <text evidence="1">The sequence shown here is derived from an EMBL/GenBank/DDBJ whole genome shotgun (WGS) entry which is preliminary data.</text>
</comment>
<dbReference type="PANTHER" id="PTHR23416">
    <property type="entry name" value="SIALIC ACID SYNTHASE-RELATED"/>
    <property type="match status" value="1"/>
</dbReference>
<keyword evidence="2" id="KW-1185">Reference proteome</keyword>
<keyword evidence="1" id="KW-0808">Transferase</keyword>
<dbReference type="PANTHER" id="PTHR23416:SF78">
    <property type="entry name" value="LIPOPOLYSACCHARIDE BIOSYNTHESIS O-ACETYL TRANSFERASE WBBJ-RELATED"/>
    <property type="match status" value="1"/>
</dbReference>
<organism evidence="1 2">
    <name type="scientific">Aeromonas cavernicola</name>
    <dbReference type="NCBI Taxonomy" id="1006623"/>
    <lineage>
        <taxon>Bacteria</taxon>
        <taxon>Pseudomonadati</taxon>
        <taxon>Pseudomonadota</taxon>
        <taxon>Gammaproteobacteria</taxon>
        <taxon>Aeromonadales</taxon>
        <taxon>Aeromonadaceae</taxon>
        <taxon>Aeromonas</taxon>
    </lineage>
</organism>
<evidence type="ECO:0000313" key="1">
    <source>
        <dbReference type="EMBL" id="PJG60216.1"/>
    </source>
</evidence>
<sequence>MEGQGNRLIIDQGCHLKGLVIEVLGNHCTLVIGKRVKNTGPGKLSCREAGTRLLIGDDSLLATGITMLTSDGHDIYDASGQRINAANDIVIGRRVWIGQEVMILKGAQIGDDCIIGARATVTGKIAATSIAVGNPAKAIRANITWHERLTFAARGPRPPADPQHDRP</sequence>
<accession>A0A2H9U845</accession>
<dbReference type="SUPFAM" id="SSF51161">
    <property type="entry name" value="Trimeric LpxA-like enzymes"/>
    <property type="match status" value="1"/>
</dbReference>
<dbReference type="AlphaFoldDB" id="A0A2H9U845"/>
<reference evidence="1 2" key="1">
    <citation type="submission" date="2017-11" db="EMBL/GenBank/DDBJ databases">
        <title>Draft genome sequence of environmental isolate Aeromonas cavernicola sp. nov. MDC 2508.</title>
        <authorList>
            <person name="Colston S.M."/>
            <person name="Navarro A."/>
            <person name="Martinez-Murcia A.J."/>
            <person name="Graf J."/>
        </authorList>
    </citation>
    <scope>NUCLEOTIDE SEQUENCE [LARGE SCALE GENOMIC DNA]</scope>
    <source>
        <strain evidence="1 2">MDC 2508</strain>
    </source>
</reference>
<dbReference type="Pfam" id="PF00132">
    <property type="entry name" value="Hexapep"/>
    <property type="match status" value="1"/>
</dbReference>
<dbReference type="Gene3D" id="2.160.10.10">
    <property type="entry name" value="Hexapeptide repeat proteins"/>
    <property type="match status" value="1"/>
</dbReference>
<name>A0A2H9U845_9GAMM</name>
<dbReference type="CDD" id="cd04647">
    <property type="entry name" value="LbH_MAT_like"/>
    <property type="match status" value="1"/>
</dbReference>
<keyword evidence="1" id="KW-0012">Acyltransferase</keyword>
<dbReference type="GO" id="GO:0016746">
    <property type="term" value="F:acyltransferase activity"/>
    <property type="evidence" value="ECO:0007669"/>
    <property type="project" value="UniProtKB-KW"/>
</dbReference>
<dbReference type="Proteomes" id="UP000235861">
    <property type="component" value="Unassembled WGS sequence"/>
</dbReference>
<dbReference type="InterPro" id="IPR001451">
    <property type="entry name" value="Hexapep"/>
</dbReference>
<protein>
    <submittedName>
        <fullName evidence="1">Acyltransferase</fullName>
    </submittedName>
</protein>
<dbReference type="InterPro" id="IPR011004">
    <property type="entry name" value="Trimer_LpxA-like_sf"/>
</dbReference>
<gene>
    <name evidence="1" type="ORF">CUC53_03190</name>
</gene>